<keyword evidence="2" id="KW-0378">Hydrolase</keyword>
<feature type="active site" evidence="4">
    <location>
        <position position="17"/>
    </location>
</feature>
<evidence type="ECO:0000256" key="2">
    <source>
        <dbReference type="ARBA" id="ARBA00022801"/>
    </source>
</evidence>
<dbReference type="SUPFAM" id="SSF52788">
    <property type="entry name" value="Phosphotyrosine protein phosphatases I"/>
    <property type="match status" value="1"/>
</dbReference>
<dbReference type="PANTHER" id="PTHR47439:SF1">
    <property type="entry name" value="ACID PHOSPHATASE"/>
    <property type="match status" value="1"/>
</dbReference>
<name>A0A3E1RE57_9BURK</name>
<dbReference type="Pfam" id="PF01451">
    <property type="entry name" value="LMWPc"/>
    <property type="match status" value="1"/>
</dbReference>
<reference evidence="7 8" key="1">
    <citation type="submission" date="2018-05" db="EMBL/GenBank/DDBJ databases">
        <title>Rhodoferax soyangensis sp.nov., isolated from an oligotrophic freshwater lake.</title>
        <authorList>
            <person name="Park M."/>
        </authorList>
    </citation>
    <scope>NUCLEOTIDE SEQUENCE [LARGE SCALE GENOMIC DNA]</scope>
    <source>
        <strain evidence="7 8">IMCC26218</strain>
    </source>
</reference>
<dbReference type="CDD" id="cd16343">
    <property type="entry name" value="LMWPTP"/>
    <property type="match status" value="1"/>
</dbReference>
<evidence type="ECO:0000313" key="7">
    <source>
        <dbReference type="EMBL" id="RFO96880.1"/>
    </source>
</evidence>
<dbReference type="PRINTS" id="PR00719">
    <property type="entry name" value="LMWPTPASE"/>
</dbReference>
<evidence type="ECO:0000256" key="3">
    <source>
        <dbReference type="ARBA" id="ARBA00022912"/>
    </source>
</evidence>
<dbReference type="RefSeq" id="WP_117176787.1">
    <property type="nucleotide sequence ID" value="NZ_QFZK01000005.1"/>
</dbReference>
<dbReference type="PANTHER" id="PTHR47439">
    <property type="entry name" value="LOW MOLECULAR WEIGHT PHOSPHOTYROSINE PROTEIN PHOSPHATASE-RELATED"/>
    <property type="match status" value="1"/>
</dbReference>
<feature type="domain" description="Phosphotyrosine protein phosphatase I" evidence="6">
    <location>
        <begin position="5"/>
        <end position="154"/>
    </location>
</feature>
<feature type="region of interest" description="Disordered" evidence="5">
    <location>
        <begin position="42"/>
        <end position="62"/>
    </location>
</feature>
<feature type="active site" description="Nucleophile" evidence="4">
    <location>
        <position position="11"/>
    </location>
</feature>
<dbReference type="InterPro" id="IPR036196">
    <property type="entry name" value="Ptyr_pPase_sf"/>
</dbReference>
<evidence type="ECO:0000256" key="1">
    <source>
        <dbReference type="ARBA" id="ARBA00011063"/>
    </source>
</evidence>
<gene>
    <name evidence="7" type="ORF">DIC66_10270</name>
</gene>
<evidence type="ECO:0000256" key="5">
    <source>
        <dbReference type="SAM" id="MobiDB-lite"/>
    </source>
</evidence>
<dbReference type="OrthoDB" id="9784339at2"/>
<dbReference type="SMART" id="SM00226">
    <property type="entry name" value="LMWPc"/>
    <property type="match status" value="1"/>
</dbReference>
<evidence type="ECO:0000259" key="6">
    <source>
        <dbReference type="SMART" id="SM00226"/>
    </source>
</evidence>
<comment type="similarity">
    <text evidence="1">Belongs to the low molecular weight phosphotyrosine protein phosphatase family.</text>
</comment>
<sequence>MSHPYSVLFVCMGNICRSPTAAGVFRHKVQALGLQDHVTVDSAGTHNYHPNSPPDARSQEHAARRGYDLSPLRARQIRDADFEAFDLILAMDWDNLALLQDICPPEHQKKLRRLTEFCLTSDSPVVPDPYYDGAPAFEHVLDLVEDACEGLVRHVRKTRPVGT</sequence>
<dbReference type="GO" id="GO:0004725">
    <property type="term" value="F:protein tyrosine phosphatase activity"/>
    <property type="evidence" value="ECO:0007669"/>
    <property type="project" value="InterPro"/>
</dbReference>
<dbReference type="InterPro" id="IPR023485">
    <property type="entry name" value="Ptyr_pPase"/>
</dbReference>
<proteinExistence type="inferred from homology"/>
<dbReference type="InterPro" id="IPR052995">
    <property type="entry name" value="LMW-PTP"/>
</dbReference>
<feature type="active site" description="Proton donor" evidence="4">
    <location>
        <position position="128"/>
    </location>
</feature>
<comment type="caution">
    <text evidence="7">The sequence shown here is derived from an EMBL/GenBank/DDBJ whole genome shotgun (WGS) entry which is preliminary data.</text>
</comment>
<keyword evidence="3" id="KW-0904">Protein phosphatase</keyword>
<protein>
    <submittedName>
        <fullName evidence="7">Phosphotyrosine protein phosphatase</fullName>
    </submittedName>
</protein>
<keyword evidence="8" id="KW-1185">Reference proteome</keyword>
<dbReference type="AlphaFoldDB" id="A0A3E1RE57"/>
<dbReference type="EMBL" id="QFZK01000005">
    <property type="protein sequence ID" value="RFO96880.1"/>
    <property type="molecule type" value="Genomic_DNA"/>
</dbReference>
<accession>A0A3E1RE57</accession>
<dbReference type="Proteomes" id="UP000260665">
    <property type="component" value="Unassembled WGS sequence"/>
</dbReference>
<organism evidence="7 8">
    <name type="scientific">Rhodoferax lacus</name>
    <dbReference type="NCBI Taxonomy" id="2184758"/>
    <lineage>
        <taxon>Bacteria</taxon>
        <taxon>Pseudomonadati</taxon>
        <taxon>Pseudomonadota</taxon>
        <taxon>Betaproteobacteria</taxon>
        <taxon>Burkholderiales</taxon>
        <taxon>Comamonadaceae</taxon>
        <taxon>Rhodoferax</taxon>
    </lineage>
</organism>
<dbReference type="Gene3D" id="3.40.50.2300">
    <property type="match status" value="1"/>
</dbReference>
<evidence type="ECO:0000256" key="4">
    <source>
        <dbReference type="PIRSR" id="PIRSR617867-1"/>
    </source>
</evidence>
<dbReference type="FunFam" id="3.40.50.2300:FF:000113">
    <property type="entry name" value="Low molecular weight protein-tyrosine-phosphatase"/>
    <property type="match status" value="1"/>
</dbReference>
<dbReference type="InterPro" id="IPR017867">
    <property type="entry name" value="Tyr_phospatase_low_mol_wt"/>
</dbReference>
<evidence type="ECO:0000313" key="8">
    <source>
        <dbReference type="Proteomes" id="UP000260665"/>
    </source>
</evidence>